<dbReference type="EMBL" id="BTRK01000004">
    <property type="protein sequence ID" value="GMR47556.1"/>
    <property type="molecule type" value="Genomic_DNA"/>
</dbReference>
<reference evidence="7" key="1">
    <citation type="submission" date="2022-10" db="EMBL/GenBank/DDBJ databases">
        <title>Genome assembly of Pristionchus species.</title>
        <authorList>
            <person name="Yoshida K."/>
            <person name="Sommer R.J."/>
        </authorList>
    </citation>
    <scope>NUCLEOTIDE SEQUENCE [LARGE SCALE GENOMIC DNA]</scope>
    <source>
        <strain evidence="7">RS5460</strain>
    </source>
</reference>
<dbReference type="Gene3D" id="2.10.110.10">
    <property type="entry name" value="Cysteine Rich Protein"/>
    <property type="match status" value="5"/>
</dbReference>
<dbReference type="GO" id="GO:0005737">
    <property type="term" value="C:cytoplasm"/>
    <property type="evidence" value="ECO:0007669"/>
    <property type="project" value="TreeGrafter"/>
</dbReference>
<dbReference type="GO" id="GO:0045216">
    <property type="term" value="P:cell-cell junction organization"/>
    <property type="evidence" value="ECO:0007669"/>
    <property type="project" value="TreeGrafter"/>
</dbReference>
<dbReference type="Pfam" id="PF00412">
    <property type="entry name" value="LIM"/>
    <property type="match status" value="5"/>
</dbReference>
<dbReference type="PANTHER" id="PTHR24210:SF7">
    <property type="entry name" value="LIM DOMAIN-CONTAINING PROTEIN PIN-2"/>
    <property type="match status" value="1"/>
</dbReference>
<evidence type="ECO:0000256" key="2">
    <source>
        <dbReference type="ARBA" id="ARBA00022833"/>
    </source>
</evidence>
<gene>
    <name evidence="6" type="ORF">PMAYCL1PPCAC_17751</name>
</gene>
<evidence type="ECO:0000259" key="5">
    <source>
        <dbReference type="PROSITE" id="PS50023"/>
    </source>
</evidence>
<dbReference type="PROSITE" id="PS00478">
    <property type="entry name" value="LIM_DOMAIN_1"/>
    <property type="match status" value="1"/>
</dbReference>
<dbReference type="GO" id="GO:0005925">
    <property type="term" value="C:focal adhesion"/>
    <property type="evidence" value="ECO:0007669"/>
    <property type="project" value="TreeGrafter"/>
</dbReference>
<accession>A0AAN5CN80</accession>
<evidence type="ECO:0000256" key="3">
    <source>
        <dbReference type="ARBA" id="ARBA00023038"/>
    </source>
</evidence>
<protein>
    <recommendedName>
        <fullName evidence="5">LIM zinc-binding domain-containing protein</fullName>
    </recommendedName>
</protein>
<feature type="domain" description="LIM zinc-binding" evidence="5">
    <location>
        <begin position="235"/>
        <end position="297"/>
    </location>
</feature>
<evidence type="ECO:0000256" key="4">
    <source>
        <dbReference type="PROSITE-ProRule" id="PRU00125"/>
    </source>
</evidence>
<dbReference type="InterPro" id="IPR001781">
    <property type="entry name" value="Znf_LIM"/>
</dbReference>
<dbReference type="GO" id="GO:2001046">
    <property type="term" value="P:positive regulation of integrin-mediated signaling pathway"/>
    <property type="evidence" value="ECO:0007669"/>
    <property type="project" value="TreeGrafter"/>
</dbReference>
<keyword evidence="3 4" id="KW-0440">LIM domain</keyword>
<feature type="domain" description="LIM zinc-binding" evidence="5">
    <location>
        <begin position="117"/>
        <end position="174"/>
    </location>
</feature>
<name>A0AAN5CN80_9BILA</name>
<dbReference type="SUPFAM" id="SSF57716">
    <property type="entry name" value="Glucocorticoid receptor-like (DNA-binding domain)"/>
    <property type="match status" value="3"/>
</dbReference>
<keyword evidence="1 4" id="KW-0479">Metal-binding</keyword>
<keyword evidence="7" id="KW-1185">Reference proteome</keyword>
<dbReference type="AlphaFoldDB" id="A0AAN5CN80"/>
<feature type="non-terminal residue" evidence="6">
    <location>
        <position position="370"/>
    </location>
</feature>
<dbReference type="GO" id="GO:0046872">
    <property type="term" value="F:metal ion binding"/>
    <property type="evidence" value="ECO:0007669"/>
    <property type="project" value="UniProtKB-KW"/>
</dbReference>
<dbReference type="GO" id="GO:0098609">
    <property type="term" value="P:cell-cell adhesion"/>
    <property type="evidence" value="ECO:0007669"/>
    <property type="project" value="TreeGrafter"/>
</dbReference>
<dbReference type="PANTHER" id="PTHR24210">
    <property type="entry name" value="LIM DOMAIN-CONTAINING PROTEIN"/>
    <property type="match status" value="1"/>
</dbReference>
<feature type="domain" description="LIM zinc-binding" evidence="5">
    <location>
        <begin position="55"/>
        <end position="116"/>
    </location>
</feature>
<evidence type="ECO:0000313" key="6">
    <source>
        <dbReference type="EMBL" id="GMR47556.1"/>
    </source>
</evidence>
<dbReference type="Proteomes" id="UP001328107">
    <property type="component" value="Unassembled WGS sequence"/>
</dbReference>
<organism evidence="6 7">
    <name type="scientific">Pristionchus mayeri</name>
    <dbReference type="NCBI Taxonomy" id="1317129"/>
    <lineage>
        <taxon>Eukaryota</taxon>
        <taxon>Metazoa</taxon>
        <taxon>Ecdysozoa</taxon>
        <taxon>Nematoda</taxon>
        <taxon>Chromadorea</taxon>
        <taxon>Rhabditida</taxon>
        <taxon>Rhabditina</taxon>
        <taxon>Diplogasteromorpha</taxon>
        <taxon>Diplogasteroidea</taxon>
        <taxon>Neodiplogasteridae</taxon>
        <taxon>Pristionchus</taxon>
    </lineage>
</organism>
<dbReference type="PROSITE" id="PS50023">
    <property type="entry name" value="LIM_DOMAIN_2"/>
    <property type="match status" value="3"/>
</dbReference>
<dbReference type="GO" id="GO:0005911">
    <property type="term" value="C:cell-cell junction"/>
    <property type="evidence" value="ECO:0007669"/>
    <property type="project" value="TreeGrafter"/>
</dbReference>
<proteinExistence type="predicted"/>
<dbReference type="SMART" id="SM00132">
    <property type="entry name" value="LIM"/>
    <property type="match status" value="5"/>
</dbReference>
<comment type="caution">
    <text evidence="6">The sequence shown here is derived from an EMBL/GenBank/DDBJ whole genome shotgun (WGS) entry which is preliminary data.</text>
</comment>
<evidence type="ECO:0000256" key="1">
    <source>
        <dbReference type="ARBA" id="ARBA00022723"/>
    </source>
</evidence>
<feature type="non-terminal residue" evidence="6">
    <location>
        <position position="1"/>
    </location>
</feature>
<evidence type="ECO:0000313" key="7">
    <source>
        <dbReference type="Proteomes" id="UP001328107"/>
    </source>
</evidence>
<keyword evidence="2 4" id="KW-0862">Zinc</keyword>
<dbReference type="InterPro" id="IPR017351">
    <property type="entry name" value="PINCH-1-4-like"/>
</dbReference>
<dbReference type="GO" id="GO:1900026">
    <property type="term" value="P:positive regulation of substrate adhesion-dependent cell spreading"/>
    <property type="evidence" value="ECO:0007669"/>
    <property type="project" value="TreeGrafter"/>
</dbReference>
<sequence length="370" mass="43596">RFISPRIFPSFSRMAQSPFRSHMFSSPPMQPLASSELFQRRQQEMLARPDRLFELTCERCGDRFDVDEVHVLVDNRRWHTECFRCAQCFCDISDEIYFTEGGRFYCEHDYRTLYAPVCVRCKEDVIGHVVRAATGNFHPQCFRCEDCDMGLEMGVWIVDGRLLCYDCKENIPKEPRYMCAKCRQSIDKHELLRYKDDHFHAYHFDCTKCKKNLDSSARIMKNELFCTRCYDMQCDICPDCKHPIDHEMERSIEACGKHWHVGHFRCAYCGDPFNGKEYHEKRGKAYCRKDFVSLFGDYCFKCGAGLAGDSVRIFNKGWCPGCYSCLACDKPLKIKDKVMEEDGRPMCKSCMGVKNYKKMWEEREKRRNQS</sequence>